<gene>
    <name evidence="2" type="ORF">AXF42_Ash017260</name>
</gene>
<proteinExistence type="predicted"/>
<evidence type="ECO:0000313" key="2">
    <source>
        <dbReference type="EMBL" id="PKA47315.1"/>
    </source>
</evidence>
<dbReference type="STRING" id="1088818.A0A2H9ZVI3"/>
<evidence type="ECO:0000256" key="1">
    <source>
        <dbReference type="SAM" id="MobiDB-lite"/>
    </source>
</evidence>
<reference evidence="2 3" key="1">
    <citation type="journal article" date="2017" name="Nature">
        <title>The Apostasia genome and the evolution of orchids.</title>
        <authorList>
            <person name="Zhang G.Q."/>
            <person name="Liu K.W."/>
            <person name="Li Z."/>
            <person name="Lohaus R."/>
            <person name="Hsiao Y.Y."/>
            <person name="Niu S.C."/>
            <person name="Wang J.Y."/>
            <person name="Lin Y.C."/>
            <person name="Xu Q."/>
            <person name="Chen L.J."/>
            <person name="Yoshida K."/>
            <person name="Fujiwara S."/>
            <person name="Wang Z.W."/>
            <person name="Zhang Y.Q."/>
            <person name="Mitsuda N."/>
            <person name="Wang M."/>
            <person name="Liu G.H."/>
            <person name="Pecoraro L."/>
            <person name="Huang H.X."/>
            <person name="Xiao X.J."/>
            <person name="Lin M."/>
            <person name="Wu X.Y."/>
            <person name="Wu W.L."/>
            <person name="Chen Y.Y."/>
            <person name="Chang S.B."/>
            <person name="Sakamoto S."/>
            <person name="Ohme-Takagi M."/>
            <person name="Yagi M."/>
            <person name="Zeng S.J."/>
            <person name="Shen C.Y."/>
            <person name="Yeh C.M."/>
            <person name="Luo Y.B."/>
            <person name="Tsai W.C."/>
            <person name="Van de Peer Y."/>
            <person name="Liu Z.J."/>
        </authorList>
    </citation>
    <scope>NUCLEOTIDE SEQUENCE [LARGE SCALE GENOMIC DNA]</scope>
    <source>
        <strain evidence="3">cv. Shenzhen</strain>
        <tissue evidence="2">Stem</tissue>
    </source>
</reference>
<protein>
    <submittedName>
        <fullName evidence="2">Uncharacterized protein</fullName>
    </submittedName>
</protein>
<evidence type="ECO:0000313" key="3">
    <source>
        <dbReference type="Proteomes" id="UP000236161"/>
    </source>
</evidence>
<dbReference type="AlphaFoldDB" id="A0A2H9ZVI3"/>
<sequence>MGLGESSAESTLLGNGSRVDESTRLGNGTRRVPDSAVAHEHFLGPSHEVEIIEKALLVSAFLRPMEVMESFVVPILDSQEIPKSGHRAHLLYASYFAGRESWHWNLTPRILAEYFFHRKLEGQKATLKTHTPALWRPPPPGHVKVNMDAMIREDVEHLGIVVMVQDRTGFVLLAESRFLRGLLTILAEHLAIKEVASLLSRFVCCASRQQSTIRLYDIGYVSSEPTEPTCAARSHISTLACSVSPLFSPAHPQAFASRACVVAPSLGVHVLAFVAYVPAPSFLRAVLAACACAGARICVLVPALHSPCFVVFGANKQGIICAWDLRGGRASFAFQSHNEFAYKHPRTVHDAPAPARVLSVRRLFPRTSLASRFRHQRVPEPPAHAHFATRSRALGFSTAAKP</sequence>
<dbReference type="EMBL" id="KZ453531">
    <property type="protein sequence ID" value="PKA47315.1"/>
    <property type="molecule type" value="Genomic_DNA"/>
</dbReference>
<name>A0A2H9ZVI3_9ASPA</name>
<keyword evidence="3" id="KW-1185">Reference proteome</keyword>
<accession>A0A2H9ZVI3</accession>
<feature type="region of interest" description="Disordered" evidence="1">
    <location>
        <begin position="1"/>
        <end position="31"/>
    </location>
</feature>
<dbReference type="OrthoDB" id="10260946at2759"/>
<organism evidence="2 3">
    <name type="scientific">Apostasia shenzhenica</name>
    <dbReference type="NCBI Taxonomy" id="1088818"/>
    <lineage>
        <taxon>Eukaryota</taxon>
        <taxon>Viridiplantae</taxon>
        <taxon>Streptophyta</taxon>
        <taxon>Embryophyta</taxon>
        <taxon>Tracheophyta</taxon>
        <taxon>Spermatophyta</taxon>
        <taxon>Magnoliopsida</taxon>
        <taxon>Liliopsida</taxon>
        <taxon>Asparagales</taxon>
        <taxon>Orchidaceae</taxon>
        <taxon>Apostasioideae</taxon>
        <taxon>Apostasia</taxon>
    </lineage>
</organism>
<dbReference type="Proteomes" id="UP000236161">
    <property type="component" value="Unassembled WGS sequence"/>
</dbReference>